<dbReference type="Ensembl" id="ENSRBIT00000049084.1">
    <property type="protein sequence ID" value="ENSRBIP00000025176.1"/>
    <property type="gene ID" value="ENSRBIG00000036470.1"/>
</dbReference>
<organism evidence="1 2">
    <name type="scientific">Rhinopithecus bieti</name>
    <name type="common">Black snub-nosed monkey</name>
    <name type="synonym">Pygathrix bieti</name>
    <dbReference type="NCBI Taxonomy" id="61621"/>
    <lineage>
        <taxon>Eukaryota</taxon>
        <taxon>Metazoa</taxon>
        <taxon>Chordata</taxon>
        <taxon>Craniata</taxon>
        <taxon>Vertebrata</taxon>
        <taxon>Euteleostomi</taxon>
        <taxon>Mammalia</taxon>
        <taxon>Eutheria</taxon>
        <taxon>Euarchontoglires</taxon>
        <taxon>Primates</taxon>
        <taxon>Haplorrhini</taxon>
        <taxon>Catarrhini</taxon>
        <taxon>Cercopithecidae</taxon>
        <taxon>Colobinae</taxon>
        <taxon>Rhinopithecus</taxon>
    </lineage>
</organism>
<sequence>RTTTRWRQAPTVCGVVSPQFHPGWKKGTLDGSPHPGRGESIRIWEPFSFSRLPLELSILLAAVDGSPFAHTEIFLS</sequence>
<dbReference type="OMA" id="PQFHPGW"/>
<keyword evidence="2" id="KW-1185">Reference proteome</keyword>
<reference evidence="1" key="2">
    <citation type="submission" date="2025-08" db="UniProtKB">
        <authorList>
            <consortium name="Ensembl"/>
        </authorList>
    </citation>
    <scope>IDENTIFICATION</scope>
</reference>
<reference evidence="1 2" key="1">
    <citation type="submission" date="2016-06" db="EMBL/GenBank/DDBJ databases">
        <title>Genome of Rhinopithecus bieti.</title>
        <authorList>
            <person name="Wu"/>
            <person name="C.-I. and Zhang"/>
            <person name="Y."/>
        </authorList>
    </citation>
    <scope>NUCLEOTIDE SEQUENCE</scope>
</reference>
<dbReference type="AlphaFoldDB" id="A0A2K6LNV4"/>
<reference evidence="1" key="3">
    <citation type="submission" date="2025-09" db="UniProtKB">
        <authorList>
            <consortium name="Ensembl"/>
        </authorList>
    </citation>
    <scope>IDENTIFICATION</scope>
</reference>
<name>A0A2K6LNV4_RHIBE</name>
<evidence type="ECO:0000313" key="2">
    <source>
        <dbReference type="Proteomes" id="UP000233180"/>
    </source>
</evidence>
<dbReference type="GeneTree" id="ENSGT00910000147348"/>
<protein>
    <submittedName>
        <fullName evidence="1">Uncharacterized protein</fullName>
    </submittedName>
</protein>
<evidence type="ECO:0000313" key="1">
    <source>
        <dbReference type="Ensembl" id="ENSRBIP00000025176.1"/>
    </source>
</evidence>
<dbReference type="Proteomes" id="UP000233180">
    <property type="component" value="Unassembled WGS sequence"/>
</dbReference>
<proteinExistence type="predicted"/>
<accession>A0A2K6LNV4</accession>